<protein>
    <submittedName>
        <fullName evidence="1">Uncharacterized protein</fullName>
    </submittedName>
</protein>
<accession>A0AAE1B0B2</accession>
<reference evidence="1" key="1">
    <citation type="journal article" date="2023" name="G3 (Bethesda)">
        <title>A reference genome for the long-term kleptoplast-retaining sea slug Elysia crispata morphotype clarki.</title>
        <authorList>
            <person name="Eastman K.E."/>
            <person name="Pendleton A.L."/>
            <person name="Shaikh M.A."/>
            <person name="Suttiyut T."/>
            <person name="Ogas R."/>
            <person name="Tomko P."/>
            <person name="Gavelis G."/>
            <person name="Widhalm J.R."/>
            <person name="Wisecaver J.H."/>
        </authorList>
    </citation>
    <scope>NUCLEOTIDE SEQUENCE</scope>
    <source>
        <strain evidence="1">ECLA1</strain>
    </source>
</reference>
<sequence length="88" mass="10446">MKRQYRLCPRIDTNLRESPGQTAWWHRRRRHYKTRRQALRGIMGRTGCFLGTRGNTSGAQPPQLKLIFFLEGRALHLIHLQIKQQYSS</sequence>
<organism evidence="1 2">
    <name type="scientific">Elysia crispata</name>
    <name type="common">lettuce slug</name>
    <dbReference type="NCBI Taxonomy" id="231223"/>
    <lineage>
        <taxon>Eukaryota</taxon>
        <taxon>Metazoa</taxon>
        <taxon>Spiralia</taxon>
        <taxon>Lophotrochozoa</taxon>
        <taxon>Mollusca</taxon>
        <taxon>Gastropoda</taxon>
        <taxon>Heterobranchia</taxon>
        <taxon>Euthyneura</taxon>
        <taxon>Panpulmonata</taxon>
        <taxon>Sacoglossa</taxon>
        <taxon>Placobranchoidea</taxon>
        <taxon>Plakobranchidae</taxon>
        <taxon>Elysia</taxon>
    </lineage>
</organism>
<dbReference type="AlphaFoldDB" id="A0AAE1B0B2"/>
<dbReference type="Proteomes" id="UP001283361">
    <property type="component" value="Unassembled WGS sequence"/>
</dbReference>
<evidence type="ECO:0000313" key="1">
    <source>
        <dbReference type="EMBL" id="KAK3796092.1"/>
    </source>
</evidence>
<name>A0AAE1B0B2_9GAST</name>
<evidence type="ECO:0000313" key="2">
    <source>
        <dbReference type="Proteomes" id="UP001283361"/>
    </source>
</evidence>
<comment type="caution">
    <text evidence="1">The sequence shown here is derived from an EMBL/GenBank/DDBJ whole genome shotgun (WGS) entry which is preliminary data.</text>
</comment>
<dbReference type="EMBL" id="JAWDGP010000933">
    <property type="protein sequence ID" value="KAK3796092.1"/>
    <property type="molecule type" value="Genomic_DNA"/>
</dbReference>
<proteinExistence type="predicted"/>
<keyword evidence="2" id="KW-1185">Reference proteome</keyword>
<gene>
    <name evidence="1" type="ORF">RRG08_047700</name>
</gene>